<evidence type="ECO:0000259" key="4">
    <source>
        <dbReference type="Pfam" id="PF12000"/>
    </source>
</evidence>
<organism evidence="5 6">
    <name type="scientific">Roseofilum casamattae BLCC-M143</name>
    <dbReference type="NCBI Taxonomy" id="3022442"/>
    <lineage>
        <taxon>Bacteria</taxon>
        <taxon>Bacillati</taxon>
        <taxon>Cyanobacteriota</taxon>
        <taxon>Cyanophyceae</taxon>
        <taxon>Desertifilales</taxon>
        <taxon>Desertifilaceae</taxon>
        <taxon>Roseofilum</taxon>
        <taxon>Roseofilum casamattae</taxon>
    </lineage>
</organism>
<gene>
    <name evidence="5" type="ORF">PMH09_19125</name>
</gene>
<dbReference type="RefSeq" id="WP_283759948.1">
    <property type="nucleotide sequence ID" value="NZ_JAQOSQ010000030.1"/>
</dbReference>
<feature type="domain" description="Glycosyl transferase family 1" evidence="3">
    <location>
        <begin position="221"/>
        <end position="388"/>
    </location>
</feature>
<keyword evidence="6" id="KW-1185">Reference proteome</keyword>
<accession>A0ABT7C1K1</accession>
<evidence type="ECO:0000256" key="2">
    <source>
        <dbReference type="SAM" id="MobiDB-lite"/>
    </source>
</evidence>
<dbReference type="Proteomes" id="UP001232992">
    <property type="component" value="Unassembled WGS sequence"/>
</dbReference>
<comment type="caution">
    <text evidence="5">The sequence shown here is derived from an EMBL/GenBank/DDBJ whole genome shotgun (WGS) entry which is preliminary data.</text>
</comment>
<dbReference type="Pfam" id="PF00534">
    <property type="entry name" value="Glycos_transf_1"/>
    <property type="match status" value="1"/>
</dbReference>
<evidence type="ECO:0000259" key="3">
    <source>
        <dbReference type="Pfam" id="PF00534"/>
    </source>
</evidence>
<name>A0ABT7C1K1_9CYAN</name>
<proteinExistence type="predicted"/>
<feature type="domain" description="Glycosyl transferase family 4" evidence="4">
    <location>
        <begin position="26"/>
        <end position="194"/>
    </location>
</feature>
<evidence type="ECO:0000256" key="1">
    <source>
        <dbReference type="ARBA" id="ARBA00022679"/>
    </source>
</evidence>
<dbReference type="Pfam" id="PF12000">
    <property type="entry name" value="Glyco_trans_4_3"/>
    <property type="match status" value="1"/>
</dbReference>
<dbReference type="PANTHER" id="PTHR46401:SF2">
    <property type="entry name" value="GLYCOSYLTRANSFERASE WBBK-RELATED"/>
    <property type="match status" value="1"/>
</dbReference>
<feature type="compositionally biased region" description="Basic residues" evidence="2">
    <location>
        <begin position="443"/>
        <end position="457"/>
    </location>
</feature>
<evidence type="ECO:0000313" key="6">
    <source>
        <dbReference type="Proteomes" id="UP001232992"/>
    </source>
</evidence>
<keyword evidence="1" id="KW-0808">Transferase</keyword>
<evidence type="ECO:0000313" key="5">
    <source>
        <dbReference type="EMBL" id="MDJ1185304.1"/>
    </source>
</evidence>
<reference evidence="5 6" key="1">
    <citation type="submission" date="2023-01" db="EMBL/GenBank/DDBJ databases">
        <title>Novel diversity within Roseofilum (Cyanobacteria; Desertifilaceae) from marine benthic mats with descriptions of four novel species.</title>
        <authorList>
            <person name="Wang Y."/>
            <person name="Berthold D.E."/>
            <person name="Hu J."/>
            <person name="Lefler F.W."/>
            <person name="Laughinghouse H.D. IV."/>
        </authorList>
    </citation>
    <scope>NUCLEOTIDE SEQUENCE [LARGE SCALE GENOMIC DNA]</scope>
    <source>
        <strain evidence="5 6">BLCC-M143</strain>
    </source>
</reference>
<sequence>MRILFLHPNFPAQFRHLAHYFGSDPNNQVLYLTKNERPEWVIPGVRKVLFNPSREPRPETHHYVRPFESAILYGQSVYRAAEQLRAEGFIPDVIYGHSGWGPTLFLKEVFPESPLICYYEWFYHARGSDADFDPSDSLSADDLCRIRVKNASILQDLYTCDWGVCPTQWQKSQFPREYQSKLSVIFDGIDTDYFVPNPGVPLKFSGDGYPNNVPSLDLSGVDEIVTYVARGMETYRGFPQFMESIVYLQEQRPNCHVVIVGADRVCYGKSLPNGKSYKEDMLEKLTLDMSRVHFTGPLPYGLYRQVIQASSVHVYLTRPFVLSWSMMESLSTGCLILGSDTPPVREMIREGENGLLVDFFSPKEIAKRVGEVLDHPNRMAELRQNARQFIVDNYALKSLLPQHVKIVENIANRQFPSSATDGFTPQMQEYMKNGDDRTVNRAVKGKKKKKKSKGFAL</sequence>
<dbReference type="SUPFAM" id="SSF53756">
    <property type="entry name" value="UDP-Glycosyltransferase/glycogen phosphorylase"/>
    <property type="match status" value="1"/>
</dbReference>
<dbReference type="PANTHER" id="PTHR46401">
    <property type="entry name" value="GLYCOSYLTRANSFERASE WBBK-RELATED"/>
    <property type="match status" value="1"/>
</dbReference>
<protein>
    <submittedName>
        <fullName evidence="5">Glycosyltransferase family 4 protein</fullName>
    </submittedName>
</protein>
<dbReference type="CDD" id="cd03818">
    <property type="entry name" value="GT4_ExpC-like"/>
    <property type="match status" value="1"/>
</dbReference>
<dbReference type="InterPro" id="IPR001296">
    <property type="entry name" value="Glyco_trans_1"/>
</dbReference>
<dbReference type="EMBL" id="JAQOSQ010000030">
    <property type="protein sequence ID" value="MDJ1185304.1"/>
    <property type="molecule type" value="Genomic_DNA"/>
</dbReference>
<dbReference type="InterPro" id="IPR022623">
    <property type="entry name" value="Glyco_trans_4"/>
</dbReference>
<feature type="region of interest" description="Disordered" evidence="2">
    <location>
        <begin position="433"/>
        <end position="457"/>
    </location>
</feature>
<dbReference type="Gene3D" id="3.40.50.2000">
    <property type="entry name" value="Glycogen Phosphorylase B"/>
    <property type="match status" value="2"/>
</dbReference>